<evidence type="ECO:0000313" key="2">
    <source>
        <dbReference type="EMBL" id="KAL3505346.1"/>
    </source>
</evidence>
<dbReference type="AlphaFoldDB" id="A0ABD2YF70"/>
<protein>
    <submittedName>
        <fullName evidence="2">Uncharacterized protein</fullName>
    </submittedName>
</protein>
<reference evidence="2 3" key="1">
    <citation type="submission" date="2024-11" db="EMBL/GenBank/DDBJ databases">
        <title>A near-complete genome assembly of Cinchona calisaya.</title>
        <authorList>
            <person name="Lian D.C."/>
            <person name="Zhao X.W."/>
            <person name="Wei L."/>
        </authorList>
    </citation>
    <scope>NUCLEOTIDE SEQUENCE [LARGE SCALE GENOMIC DNA]</scope>
    <source>
        <tissue evidence="2">Nenye</tissue>
    </source>
</reference>
<organism evidence="2 3">
    <name type="scientific">Cinchona calisaya</name>
    <dbReference type="NCBI Taxonomy" id="153742"/>
    <lineage>
        <taxon>Eukaryota</taxon>
        <taxon>Viridiplantae</taxon>
        <taxon>Streptophyta</taxon>
        <taxon>Embryophyta</taxon>
        <taxon>Tracheophyta</taxon>
        <taxon>Spermatophyta</taxon>
        <taxon>Magnoliopsida</taxon>
        <taxon>eudicotyledons</taxon>
        <taxon>Gunneridae</taxon>
        <taxon>Pentapetalae</taxon>
        <taxon>asterids</taxon>
        <taxon>lamiids</taxon>
        <taxon>Gentianales</taxon>
        <taxon>Rubiaceae</taxon>
        <taxon>Cinchonoideae</taxon>
        <taxon>Cinchoneae</taxon>
        <taxon>Cinchona</taxon>
    </lineage>
</organism>
<proteinExistence type="predicted"/>
<feature type="compositionally biased region" description="Basic and acidic residues" evidence="1">
    <location>
        <begin position="1"/>
        <end position="10"/>
    </location>
</feature>
<dbReference type="EMBL" id="JBJUIK010000014">
    <property type="protein sequence ID" value="KAL3505346.1"/>
    <property type="molecule type" value="Genomic_DNA"/>
</dbReference>
<comment type="caution">
    <text evidence="2">The sequence shown here is derived from an EMBL/GenBank/DDBJ whole genome shotgun (WGS) entry which is preliminary data.</text>
</comment>
<keyword evidence="3" id="KW-1185">Reference proteome</keyword>
<sequence length="114" mass="12452">MEKGQRRRDGEEEGSYEDARKTRRVAGKGRVEDVAMKGSEEDATVRIVSSSITLFLANHTAESAKNKIRPANRVELPGLVDGEQTSINKTKQKLSTAPPAFSTKPLAGILRSNN</sequence>
<evidence type="ECO:0000256" key="1">
    <source>
        <dbReference type="SAM" id="MobiDB-lite"/>
    </source>
</evidence>
<evidence type="ECO:0000313" key="3">
    <source>
        <dbReference type="Proteomes" id="UP001630127"/>
    </source>
</evidence>
<name>A0ABD2YF70_9GENT</name>
<gene>
    <name evidence="2" type="ORF">ACH5RR_035187</name>
</gene>
<accession>A0ABD2YF70</accession>
<feature type="region of interest" description="Disordered" evidence="1">
    <location>
        <begin position="1"/>
        <end position="29"/>
    </location>
</feature>
<dbReference type="Proteomes" id="UP001630127">
    <property type="component" value="Unassembled WGS sequence"/>
</dbReference>